<dbReference type="eggNOG" id="COG1368">
    <property type="taxonomic scope" value="Bacteria"/>
</dbReference>
<feature type="transmembrane region" description="Helical" evidence="7">
    <location>
        <begin position="247"/>
        <end position="269"/>
    </location>
</feature>
<feature type="transmembrane region" description="Helical" evidence="7">
    <location>
        <begin position="327"/>
        <end position="349"/>
    </location>
</feature>
<feature type="transmembrane region" description="Helical" evidence="7">
    <location>
        <begin position="46"/>
        <end position="67"/>
    </location>
</feature>
<feature type="transmembrane region" description="Helical" evidence="7">
    <location>
        <begin position="153"/>
        <end position="172"/>
    </location>
</feature>
<dbReference type="SUPFAM" id="SSF53649">
    <property type="entry name" value="Alkaline phosphatase-like"/>
    <property type="match status" value="1"/>
</dbReference>
<evidence type="ECO:0000256" key="2">
    <source>
        <dbReference type="ARBA" id="ARBA00004936"/>
    </source>
</evidence>
<evidence type="ECO:0000256" key="3">
    <source>
        <dbReference type="ARBA" id="ARBA00022475"/>
    </source>
</evidence>
<evidence type="ECO:0000313" key="10">
    <source>
        <dbReference type="Proteomes" id="UP000030647"/>
    </source>
</evidence>
<proteinExistence type="predicted"/>
<dbReference type="AlphaFoldDB" id="U4TKB7"/>
<dbReference type="OrthoDB" id="243547at2"/>
<dbReference type="EMBL" id="KI271594">
    <property type="protein sequence ID" value="ERL64649.1"/>
    <property type="molecule type" value="Genomic_DNA"/>
</dbReference>
<dbReference type="Gene3D" id="3.40.720.10">
    <property type="entry name" value="Alkaline Phosphatase, subunit A"/>
    <property type="match status" value="1"/>
</dbReference>
<dbReference type="CDD" id="cd16015">
    <property type="entry name" value="LTA_synthase"/>
    <property type="match status" value="1"/>
</dbReference>
<feature type="domain" description="Sulfatase N-terminal" evidence="8">
    <location>
        <begin position="544"/>
        <end position="834"/>
    </location>
</feature>
<evidence type="ECO:0000256" key="7">
    <source>
        <dbReference type="SAM" id="Phobius"/>
    </source>
</evidence>
<dbReference type="InterPro" id="IPR017850">
    <property type="entry name" value="Alkaline_phosphatase_core_sf"/>
</dbReference>
<name>U4TKB7_9LACO</name>
<evidence type="ECO:0000256" key="5">
    <source>
        <dbReference type="ARBA" id="ARBA00022989"/>
    </source>
</evidence>
<keyword evidence="10" id="KW-1185">Reference proteome</keyword>
<keyword evidence="3" id="KW-1003">Cell membrane</keyword>
<feature type="transmembrane region" description="Helical" evidence="7">
    <location>
        <begin position="395"/>
        <end position="421"/>
    </location>
</feature>
<sequence>MEQHGINRVNINHGASQLAFAFLATAGAFGSSPLWAATAPAAGRLVLARLLGGLTLFAAVVIALLYGRWLKSHPAAYRAWSTYVVLLLAWAGTVLTSWFLNLVFLMPVPTWTRFWHIFRFAFDPTMPAFAVFWLLLIGPVSTAGFIRLSRRRQYWLLGGLSLIVIGLVIQPWLSLNRVILLLPVLLIVLWTVNAVPRTAQTATKTDGTALIGFVTAFALLNGDPQLMTEWWQDGVRALTDLRRSYTSLIRADIMPILVTTVLVWLLAAVITRIFSASGEESGLGRPKQWLQTALAGIVVMLSFYFLQASSSLFNFGQMSGYLSDRPTVGLIALNIVILLLVFLVIVFLINRFWVSLGVYALIAAVACFANFQKSALRDEPVVPLDLQSISILPELINMIGTKLVVAFLIILVAVLAALIAVQWRSRDGRMFHWKARLLIGLVGIVGLAGMVWGMPTVNPGWNGKKRTAFATVVVKAHYLPTQVSSPKWNYQQNGVPAAFTSMIRVKIMNQPADYSADTMREIANRYRQRAKKINAQRQRTLNSQTVIYILSESYADPSRVPGVKLSGVPNPYLRQIKAANTSGVLDSYGYGGGTANIEFETLTGLSMDNFAPAMTVPYVYVVPKASYLPNVISTFRTKNAIHPFTGTTYQRNVAFKKMGFQDFYADSSGTKKITYTQRLDNSSFVSDQSAFMEVLKLLKEKKQPQFIQLSTMQNHLPYPSGTYKTTWPMKTDLTDNAASELQTYTQGLHYTDAALKHLIAQVNRMKRRVTIVFYGDHLPGIYAFKQDNTQKMKQYDNILHQSDYFIYSNFKTAKQNRPVASANMFTPLMLAQTDSQVSPYYALLTQMADSVPAIEHGKYMNEKGEYIASVALSSAQKKLLHDYLLVQYDVTTGKNYLHQEGFYTMPAH</sequence>
<feature type="transmembrane region" description="Helical" evidence="7">
    <location>
        <begin position="356"/>
        <end position="375"/>
    </location>
</feature>
<protein>
    <recommendedName>
        <fullName evidence="8">Sulfatase N-terminal domain-containing protein</fullName>
    </recommendedName>
</protein>
<dbReference type="HOGENOM" id="CLU_014385_0_0_9"/>
<evidence type="ECO:0000256" key="1">
    <source>
        <dbReference type="ARBA" id="ARBA00004651"/>
    </source>
</evidence>
<dbReference type="InterPro" id="IPR000917">
    <property type="entry name" value="Sulfatase_N"/>
</dbReference>
<keyword evidence="6 7" id="KW-0472">Membrane</keyword>
<dbReference type="RefSeq" id="WP_022530038.1">
    <property type="nucleotide sequence ID" value="NZ_KI271594.1"/>
</dbReference>
<feature type="transmembrane region" description="Helical" evidence="7">
    <location>
        <begin position="178"/>
        <end position="195"/>
    </location>
</feature>
<feature type="transmembrane region" description="Helical" evidence="7">
    <location>
        <begin position="207"/>
        <end position="227"/>
    </location>
</feature>
<keyword evidence="5 7" id="KW-1133">Transmembrane helix</keyword>
<feature type="transmembrane region" description="Helical" evidence="7">
    <location>
        <begin position="126"/>
        <end position="146"/>
    </location>
</feature>
<evidence type="ECO:0000313" key="9">
    <source>
        <dbReference type="EMBL" id="ERL64649.1"/>
    </source>
</evidence>
<gene>
    <name evidence="9" type="ORF">L248_0706</name>
</gene>
<dbReference type="STRING" id="1231336.L248_0706"/>
<comment type="pathway">
    <text evidence="2">Cell wall biogenesis; lipoteichoic acid biosynthesis.</text>
</comment>
<keyword evidence="4 7" id="KW-0812">Transmembrane</keyword>
<evidence type="ECO:0000256" key="4">
    <source>
        <dbReference type="ARBA" id="ARBA00022692"/>
    </source>
</evidence>
<dbReference type="Pfam" id="PF00884">
    <property type="entry name" value="Sulfatase"/>
    <property type="match status" value="1"/>
</dbReference>
<dbReference type="InterPro" id="IPR050448">
    <property type="entry name" value="OpgB/LTA_synthase_biosynth"/>
</dbReference>
<feature type="transmembrane region" description="Helical" evidence="7">
    <location>
        <begin position="433"/>
        <end position="454"/>
    </location>
</feature>
<organism evidence="9 10">
    <name type="scientific">Schleiferilactobacillus shenzhenensis LY-73</name>
    <dbReference type="NCBI Taxonomy" id="1231336"/>
    <lineage>
        <taxon>Bacteria</taxon>
        <taxon>Bacillati</taxon>
        <taxon>Bacillota</taxon>
        <taxon>Bacilli</taxon>
        <taxon>Lactobacillales</taxon>
        <taxon>Lactobacillaceae</taxon>
        <taxon>Schleiferilactobacillus</taxon>
    </lineage>
</organism>
<evidence type="ECO:0000259" key="8">
    <source>
        <dbReference type="Pfam" id="PF00884"/>
    </source>
</evidence>
<comment type="subcellular location">
    <subcellularLocation>
        <location evidence="1">Cell membrane</location>
        <topology evidence="1">Multi-pass membrane protein</topology>
    </subcellularLocation>
</comment>
<accession>U4TKB7</accession>
<feature type="transmembrane region" description="Helical" evidence="7">
    <location>
        <begin position="289"/>
        <end position="307"/>
    </location>
</feature>
<evidence type="ECO:0000256" key="6">
    <source>
        <dbReference type="ARBA" id="ARBA00023136"/>
    </source>
</evidence>
<dbReference type="PANTHER" id="PTHR47371:SF3">
    <property type="entry name" value="PHOSPHOGLYCEROL TRANSFERASE I"/>
    <property type="match status" value="1"/>
</dbReference>
<feature type="transmembrane region" description="Helical" evidence="7">
    <location>
        <begin position="79"/>
        <end position="106"/>
    </location>
</feature>
<reference evidence="10" key="1">
    <citation type="journal article" date="2013" name="Genome Announc.">
        <title>Whole-Genome Sequencing of Lactobacillus shenzhenensis Strain LY-73T.</title>
        <authorList>
            <person name="Lin Z."/>
            <person name="Liu Z."/>
            <person name="Yang R."/>
            <person name="Zou Y."/>
            <person name="Wan D."/>
            <person name="Chen J."/>
            <person name="Guo M."/>
            <person name="Zhao J."/>
            <person name="Fang C."/>
            <person name="Yang R."/>
            <person name="Liu F."/>
        </authorList>
    </citation>
    <scope>NUCLEOTIDE SEQUENCE [LARGE SCALE GENOMIC DNA]</scope>
    <source>
        <strain evidence="10">LY-73</strain>
    </source>
</reference>
<dbReference type="PANTHER" id="PTHR47371">
    <property type="entry name" value="LIPOTEICHOIC ACID SYNTHASE"/>
    <property type="match status" value="1"/>
</dbReference>
<dbReference type="GO" id="GO:0005886">
    <property type="term" value="C:plasma membrane"/>
    <property type="evidence" value="ECO:0007669"/>
    <property type="project" value="UniProtKB-SubCell"/>
</dbReference>
<dbReference type="Proteomes" id="UP000030647">
    <property type="component" value="Unassembled WGS sequence"/>
</dbReference>